<dbReference type="ExpressionAtlas" id="A0A5S9XKA2">
    <property type="expression patterns" value="baseline and differential"/>
</dbReference>
<name>A0A5S9XKA2_ARATH</name>
<accession>A0A5S9XKA2</accession>
<dbReference type="EMBL" id="CACRSJ010000106">
    <property type="protein sequence ID" value="VYS60142.1"/>
    <property type="molecule type" value="Genomic_DNA"/>
</dbReference>
<proteinExistence type="predicted"/>
<reference evidence="2 5" key="1">
    <citation type="submission" date="2019-12" db="EMBL/GenBank/DDBJ databases">
        <authorList>
            <person name="Jiao W.-B."/>
            <person name="Schneeberger K."/>
        </authorList>
    </citation>
    <scope>NUCLEOTIDE SEQUENCE [LARGE SCALE GENOMIC DNA]</scope>
    <source>
        <strain evidence="4">cv. An-1</strain>
        <strain evidence="5">cv. C24</strain>
    </source>
</reference>
<feature type="transmembrane region" description="Helical" evidence="1">
    <location>
        <begin position="53"/>
        <end position="71"/>
    </location>
</feature>
<evidence type="ECO:0000256" key="1">
    <source>
        <dbReference type="SAM" id="Phobius"/>
    </source>
</evidence>
<accession>A0A654FHS3</accession>
<dbReference type="AlphaFoldDB" id="A0A5S9XKA2"/>
<evidence type="ECO:0000313" key="4">
    <source>
        <dbReference type="Proteomes" id="UP000426265"/>
    </source>
</evidence>
<keyword evidence="1" id="KW-1133">Transmembrane helix</keyword>
<sequence>MRSKRACNNHLHHQYCPRRKWEDAAGHFSPRWYSSYHVEQQLLLLARSHRPRYVALPLSHLVVLVFASLPMDLHSLALTAPWLFSSLRDALLISLPAISSTRKDISSFFSFLFSFTFLFNNLAA</sequence>
<keyword evidence="1" id="KW-0472">Membrane</keyword>
<evidence type="ECO:0000313" key="5">
    <source>
        <dbReference type="Proteomes" id="UP000434276"/>
    </source>
</evidence>
<evidence type="ECO:0000313" key="2">
    <source>
        <dbReference type="EMBL" id="CAA0385852.1"/>
    </source>
</evidence>
<gene>
    <name evidence="3" type="ORF">AN1_LOCUS15578</name>
    <name evidence="2" type="ORF">C24_LOCUS15461</name>
</gene>
<dbReference type="Proteomes" id="UP000426265">
    <property type="component" value="Unassembled WGS sequence"/>
</dbReference>
<dbReference type="EMBL" id="CACSHJ010000089">
    <property type="protein sequence ID" value="CAA0385852.1"/>
    <property type="molecule type" value="Genomic_DNA"/>
</dbReference>
<protein>
    <recommendedName>
        <fullName evidence="6">Transmembrane protein</fullName>
    </recommendedName>
</protein>
<keyword evidence="1" id="KW-0812">Transmembrane</keyword>
<feature type="transmembrane region" description="Helical" evidence="1">
    <location>
        <begin position="105"/>
        <end position="123"/>
    </location>
</feature>
<organism evidence="2 5">
    <name type="scientific">Arabidopsis thaliana</name>
    <name type="common">Mouse-ear cress</name>
    <dbReference type="NCBI Taxonomy" id="3702"/>
    <lineage>
        <taxon>Eukaryota</taxon>
        <taxon>Viridiplantae</taxon>
        <taxon>Streptophyta</taxon>
        <taxon>Embryophyta</taxon>
        <taxon>Tracheophyta</taxon>
        <taxon>Spermatophyta</taxon>
        <taxon>Magnoliopsida</taxon>
        <taxon>eudicotyledons</taxon>
        <taxon>Gunneridae</taxon>
        <taxon>Pentapetalae</taxon>
        <taxon>rosids</taxon>
        <taxon>malvids</taxon>
        <taxon>Brassicales</taxon>
        <taxon>Brassicaceae</taxon>
        <taxon>Camelineae</taxon>
        <taxon>Arabidopsis</taxon>
    </lineage>
</organism>
<evidence type="ECO:0000313" key="3">
    <source>
        <dbReference type="EMBL" id="VYS60142.1"/>
    </source>
</evidence>
<dbReference type="Proteomes" id="UP000434276">
    <property type="component" value="Unassembled WGS sequence"/>
</dbReference>
<evidence type="ECO:0008006" key="6">
    <source>
        <dbReference type="Google" id="ProtNLM"/>
    </source>
</evidence>